<accession>A0AAD7AZ95</accession>
<reference evidence="1" key="1">
    <citation type="submission" date="2023-03" db="EMBL/GenBank/DDBJ databases">
        <title>Massive genome expansion in bonnet fungi (Mycena s.s.) driven by repeated elements and novel gene families across ecological guilds.</title>
        <authorList>
            <consortium name="Lawrence Berkeley National Laboratory"/>
            <person name="Harder C.B."/>
            <person name="Miyauchi S."/>
            <person name="Viragh M."/>
            <person name="Kuo A."/>
            <person name="Thoen E."/>
            <person name="Andreopoulos B."/>
            <person name="Lu D."/>
            <person name="Skrede I."/>
            <person name="Drula E."/>
            <person name="Henrissat B."/>
            <person name="Morin E."/>
            <person name="Kohler A."/>
            <person name="Barry K."/>
            <person name="LaButti K."/>
            <person name="Morin E."/>
            <person name="Salamov A."/>
            <person name="Lipzen A."/>
            <person name="Mereny Z."/>
            <person name="Hegedus B."/>
            <person name="Baldrian P."/>
            <person name="Stursova M."/>
            <person name="Weitz H."/>
            <person name="Taylor A."/>
            <person name="Grigoriev I.V."/>
            <person name="Nagy L.G."/>
            <person name="Martin F."/>
            <person name="Kauserud H."/>
        </authorList>
    </citation>
    <scope>NUCLEOTIDE SEQUENCE</scope>
    <source>
        <strain evidence="1">9284</strain>
    </source>
</reference>
<dbReference type="AlphaFoldDB" id="A0AAD7AZ95"/>
<protein>
    <submittedName>
        <fullName evidence="1">Uncharacterized protein</fullName>
    </submittedName>
</protein>
<dbReference type="EMBL" id="JARKIF010000084">
    <property type="protein sequence ID" value="KAJ7605014.1"/>
    <property type="molecule type" value="Genomic_DNA"/>
</dbReference>
<name>A0AAD7AZ95_9AGAR</name>
<evidence type="ECO:0000313" key="2">
    <source>
        <dbReference type="Proteomes" id="UP001221142"/>
    </source>
</evidence>
<sequence>MCPTVPTPLGTGCAYKPAECSDAFLERSASPLLRSVQIYPGDSRRDLPKILELVASLTELDIMLSGHHAHSFLDMLITSPNLLPDLQKLVLQEQFDHHSDGYERILRFLTLRRASIRSFELRLQGVGNEGLTGDVAVAIRELEEGMRISIGAVVGRPWLY</sequence>
<evidence type="ECO:0000313" key="1">
    <source>
        <dbReference type="EMBL" id="KAJ7605014.1"/>
    </source>
</evidence>
<comment type="caution">
    <text evidence="1">The sequence shown here is derived from an EMBL/GenBank/DDBJ whole genome shotgun (WGS) entry which is preliminary data.</text>
</comment>
<proteinExistence type="predicted"/>
<gene>
    <name evidence="1" type="ORF">FB45DRAFT_954526</name>
</gene>
<organism evidence="1 2">
    <name type="scientific">Roridomyces roridus</name>
    <dbReference type="NCBI Taxonomy" id="1738132"/>
    <lineage>
        <taxon>Eukaryota</taxon>
        <taxon>Fungi</taxon>
        <taxon>Dikarya</taxon>
        <taxon>Basidiomycota</taxon>
        <taxon>Agaricomycotina</taxon>
        <taxon>Agaricomycetes</taxon>
        <taxon>Agaricomycetidae</taxon>
        <taxon>Agaricales</taxon>
        <taxon>Marasmiineae</taxon>
        <taxon>Mycenaceae</taxon>
        <taxon>Roridomyces</taxon>
    </lineage>
</organism>
<dbReference type="Proteomes" id="UP001221142">
    <property type="component" value="Unassembled WGS sequence"/>
</dbReference>
<keyword evidence="2" id="KW-1185">Reference proteome</keyword>